<feature type="compositionally biased region" description="Polar residues" evidence="1">
    <location>
        <begin position="20"/>
        <end position="30"/>
    </location>
</feature>
<dbReference type="EMBL" id="AWSD01000004">
    <property type="protein sequence ID" value="ERH23791.1"/>
    <property type="molecule type" value="Genomic_DNA"/>
</dbReference>
<evidence type="ECO:0000313" key="2">
    <source>
        <dbReference type="EMBL" id="ERH23791.1"/>
    </source>
</evidence>
<comment type="caution">
    <text evidence="2">The sequence shown here is derived from an EMBL/GenBank/DDBJ whole genome shotgun (WGS) entry which is preliminary data.</text>
</comment>
<evidence type="ECO:0000313" key="3">
    <source>
        <dbReference type="Proteomes" id="UP000016498"/>
    </source>
</evidence>
<evidence type="ECO:0000256" key="1">
    <source>
        <dbReference type="SAM" id="MobiDB-lite"/>
    </source>
</evidence>
<sequence>MQQKHVESTLNTYLATYPTHQSNWTPTLQSSEHKTIRPPERTSLTGNPQTPDTSLKSSPEPETSLIYIHHRPHEAPQHQASHYTSEHTRPATQALQSHTALAYTQNQLHLLQSQQISIDHRRTPHPKKNAVILITSKQIECLLSEFFIEITCISSNNINTSHAFDLWANMNYAYLVRQTSLRKTTRGLRCLRLTHEPTLTSTHIQKGA</sequence>
<dbReference type="AlphaFoldDB" id="U1QNZ3"/>
<feature type="compositionally biased region" description="Basic and acidic residues" evidence="1">
    <location>
        <begin position="31"/>
        <end position="40"/>
    </location>
</feature>
<protein>
    <submittedName>
        <fullName evidence="2">Uncharacterized protein</fullName>
    </submittedName>
</protein>
<gene>
    <name evidence="2" type="ORF">HMPREF1549_00031</name>
</gene>
<accession>U1QNZ3</accession>
<feature type="region of interest" description="Disordered" evidence="1">
    <location>
        <begin position="20"/>
        <end position="60"/>
    </location>
</feature>
<dbReference type="HOGENOM" id="CLU_1318654_0_0_11"/>
<feature type="compositionally biased region" description="Polar residues" evidence="1">
    <location>
        <begin position="42"/>
        <end position="60"/>
    </location>
</feature>
<reference evidence="2 3" key="1">
    <citation type="submission" date="2013-06" db="EMBL/GenBank/DDBJ databases">
        <authorList>
            <person name="Weinstock G."/>
            <person name="Sodergren E."/>
            <person name="Lobos E.A."/>
            <person name="Fulton L."/>
            <person name="Fulton R."/>
            <person name="Courtney L."/>
            <person name="Fronick C."/>
            <person name="O'Laughlin M."/>
            <person name="Godfrey J."/>
            <person name="Wilson R.M."/>
            <person name="Miner T."/>
            <person name="Farmer C."/>
            <person name="Delehaunty K."/>
            <person name="Cordes M."/>
            <person name="Minx P."/>
            <person name="Tomlinson C."/>
            <person name="Chen J."/>
            <person name="Wollam A."/>
            <person name="Pepin K.H."/>
            <person name="Bhonagiri V."/>
            <person name="Zhang X."/>
            <person name="Warren W."/>
            <person name="Mitreva M."/>
            <person name="Mardis E.R."/>
            <person name="Wilson R.K."/>
        </authorList>
    </citation>
    <scope>NUCLEOTIDE SEQUENCE [LARGE SCALE GENOMIC DNA]</scope>
    <source>
        <strain evidence="2 3">F0510</strain>
    </source>
</reference>
<proteinExistence type="predicted"/>
<organism evidence="2 3">
    <name type="scientific">Actinomyces johnsonii F0510</name>
    <dbReference type="NCBI Taxonomy" id="1227262"/>
    <lineage>
        <taxon>Bacteria</taxon>
        <taxon>Bacillati</taxon>
        <taxon>Actinomycetota</taxon>
        <taxon>Actinomycetes</taxon>
        <taxon>Actinomycetales</taxon>
        <taxon>Actinomycetaceae</taxon>
        <taxon>Actinomyces</taxon>
    </lineage>
</organism>
<name>U1QNZ3_9ACTO</name>
<dbReference type="Proteomes" id="UP000016498">
    <property type="component" value="Unassembled WGS sequence"/>
</dbReference>